<proteinExistence type="predicted"/>
<accession>A0A1I0TMW8</accession>
<organism evidence="1 2">
    <name type="scientific">Rhodococcoides kroppenstedtii</name>
    <dbReference type="NCBI Taxonomy" id="293050"/>
    <lineage>
        <taxon>Bacteria</taxon>
        <taxon>Bacillati</taxon>
        <taxon>Actinomycetota</taxon>
        <taxon>Actinomycetes</taxon>
        <taxon>Mycobacteriales</taxon>
        <taxon>Nocardiaceae</taxon>
        <taxon>Rhodococcoides</taxon>
    </lineage>
</organism>
<evidence type="ECO:0000313" key="1">
    <source>
        <dbReference type="EMBL" id="SFA53095.1"/>
    </source>
</evidence>
<gene>
    <name evidence="1" type="ORF">SAMN05444374_10817</name>
</gene>
<protein>
    <submittedName>
        <fullName evidence="1">Glycosyl transferases group 1</fullName>
    </submittedName>
</protein>
<dbReference type="GeneID" id="85486118"/>
<sequence length="370" mass="40514">MKATFLLPKDPSVESTGDLTMATLVMTLAAEKWDVQVVCLSSDPGSSRDGYTRVPKTMPPAPALLRDSLRSGRSLVHSRFVSRELIDAIDATETDIFVADHSYMAEAFLQSSHAHDRRDGESVLAVSTVVSESLVWRATRGILGKLDGRRIVRDELRVARHAYSVGTYDAEEAEFYSHHGIPRAHWLDLTLPPKKQVDLGNSRSRLVFLGDRKWPPNQQAYERLLRLWPDIARGIPGAELRIVGSPDPTRTVAPVDGVEDLGFVDDLDEFLSSCRAMIAPIVTGGGVRVKILDAASRGMPIVGTTAAIGSLGSVLGIDGIDDPAAFVAECRRYLLDRDAAVAEGERLHGRNAERWNTGAPHRTVHEWLAP</sequence>
<dbReference type="Gene3D" id="3.40.50.2000">
    <property type="entry name" value="Glycogen Phosphorylase B"/>
    <property type="match status" value="2"/>
</dbReference>
<keyword evidence="1" id="KW-0808">Transferase</keyword>
<evidence type="ECO:0000313" key="2">
    <source>
        <dbReference type="Proteomes" id="UP000182054"/>
    </source>
</evidence>
<reference evidence="1 2" key="1">
    <citation type="submission" date="2016-10" db="EMBL/GenBank/DDBJ databases">
        <authorList>
            <person name="de Groot N.N."/>
        </authorList>
    </citation>
    <scope>NUCLEOTIDE SEQUENCE [LARGE SCALE GENOMIC DNA]</scope>
    <source>
        <strain evidence="1 2">DSM 44908</strain>
    </source>
</reference>
<name>A0A1I0TMW8_9NOCA</name>
<dbReference type="Proteomes" id="UP000182054">
    <property type="component" value="Unassembled WGS sequence"/>
</dbReference>
<dbReference type="SUPFAM" id="SSF53756">
    <property type="entry name" value="UDP-Glycosyltransferase/glycogen phosphorylase"/>
    <property type="match status" value="1"/>
</dbReference>
<dbReference type="GO" id="GO:0016740">
    <property type="term" value="F:transferase activity"/>
    <property type="evidence" value="ECO:0007669"/>
    <property type="project" value="UniProtKB-KW"/>
</dbReference>
<dbReference type="AlphaFoldDB" id="A0A1I0TMW8"/>
<dbReference type="Pfam" id="PF13692">
    <property type="entry name" value="Glyco_trans_1_4"/>
    <property type="match status" value="1"/>
</dbReference>
<dbReference type="RefSeq" id="WP_068364241.1">
    <property type="nucleotide sequence ID" value="NZ_FOJN01000008.1"/>
</dbReference>
<dbReference type="EMBL" id="FOJN01000008">
    <property type="protein sequence ID" value="SFA53095.1"/>
    <property type="molecule type" value="Genomic_DNA"/>
</dbReference>